<evidence type="ECO:0000256" key="1">
    <source>
        <dbReference type="ARBA" id="ARBA00012726"/>
    </source>
</evidence>
<keyword evidence="7 11" id="KW-0464">Manganese</keyword>
<dbReference type="GO" id="GO:0030145">
    <property type="term" value="F:manganese ion binding"/>
    <property type="evidence" value="ECO:0007669"/>
    <property type="project" value="TreeGrafter"/>
</dbReference>
<dbReference type="PATRIC" id="fig|907348.3.peg.1984"/>
<feature type="binding site" evidence="10">
    <location>
        <begin position="282"/>
        <end position="283"/>
    </location>
    <ligand>
        <name>GMP</name>
        <dbReference type="ChEBI" id="CHEBI:58115"/>
    </ligand>
</feature>
<dbReference type="GO" id="GO:0170057">
    <property type="term" value="F:RNA ligase (GTP) activity"/>
    <property type="evidence" value="ECO:0007669"/>
    <property type="project" value="UniProtKB-EC"/>
</dbReference>
<dbReference type="InterPro" id="IPR001233">
    <property type="entry name" value="RtcB"/>
</dbReference>
<keyword evidence="5" id="KW-0692">RNA repair</keyword>
<proteinExistence type="predicted"/>
<dbReference type="EC" id="6.5.1.8" evidence="1"/>
<evidence type="ECO:0000313" key="13">
    <source>
        <dbReference type="Proteomes" id="UP000003571"/>
    </source>
</evidence>
<name>H7EM31_9SPIR</name>
<dbReference type="InterPro" id="IPR036025">
    <property type="entry name" value="RtcB-like_sf"/>
</dbReference>
<evidence type="ECO:0000256" key="9">
    <source>
        <dbReference type="PIRSR" id="PIRSR601233-1"/>
    </source>
</evidence>
<evidence type="ECO:0000256" key="7">
    <source>
        <dbReference type="ARBA" id="ARBA00023211"/>
    </source>
</evidence>
<keyword evidence="2" id="KW-0436">Ligase</keyword>
<dbReference type="GO" id="GO:0042245">
    <property type="term" value="P:RNA repair"/>
    <property type="evidence" value="ECO:0007669"/>
    <property type="project" value="UniProtKB-KW"/>
</dbReference>
<dbReference type="GO" id="GO:0006281">
    <property type="term" value="P:DNA repair"/>
    <property type="evidence" value="ECO:0007669"/>
    <property type="project" value="TreeGrafter"/>
</dbReference>
<comment type="caution">
    <text evidence="12">The sequence shown here is derived from an EMBL/GenBank/DDBJ whole genome shotgun (WGS) entry which is preliminary data.</text>
</comment>
<evidence type="ECO:0000313" key="12">
    <source>
        <dbReference type="EMBL" id="EIC01439.1"/>
    </source>
</evidence>
<dbReference type="Pfam" id="PF01139">
    <property type="entry name" value="RtcB"/>
    <property type="match status" value="1"/>
</dbReference>
<evidence type="ECO:0000256" key="4">
    <source>
        <dbReference type="ARBA" id="ARBA00022741"/>
    </source>
</evidence>
<protein>
    <recommendedName>
        <fullName evidence="1">3'-phosphate/5'-hydroxy nucleic acid ligase</fullName>
        <ecNumber evidence="1">6.5.1.8</ecNumber>
    </recommendedName>
</protein>
<feature type="binding site" evidence="10">
    <location>
        <begin position="337"/>
        <end position="340"/>
    </location>
    <ligand>
        <name>GMP</name>
        <dbReference type="ChEBI" id="CHEBI:58115"/>
    </ligand>
</feature>
<evidence type="ECO:0000256" key="5">
    <source>
        <dbReference type="ARBA" id="ARBA00022800"/>
    </source>
</evidence>
<dbReference type="eggNOG" id="COG1690">
    <property type="taxonomic scope" value="Bacteria"/>
</dbReference>
<evidence type="ECO:0000256" key="6">
    <source>
        <dbReference type="ARBA" id="ARBA00023134"/>
    </source>
</evidence>
<evidence type="ECO:0000256" key="10">
    <source>
        <dbReference type="PIRSR" id="PIRSR601233-2"/>
    </source>
</evidence>
<dbReference type="RefSeq" id="WP_002705208.1">
    <property type="nucleotide sequence ID" value="NZ_AGRW01000050.1"/>
</dbReference>
<feature type="binding site" evidence="11">
    <location>
        <position position="72"/>
    </location>
    <ligand>
        <name>Mn(2+)</name>
        <dbReference type="ChEBI" id="CHEBI:29035"/>
        <label>1</label>
    </ligand>
</feature>
<dbReference type="STRING" id="907348.TresaDRAFT_1331"/>
<dbReference type="Gene3D" id="3.90.1860.10">
    <property type="entry name" value="tRNA-splicing ligase RtcB"/>
    <property type="match status" value="1"/>
</dbReference>
<keyword evidence="4 10" id="KW-0547">Nucleotide-binding</keyword>
<dbReference type="Proteomes" id="UP000003571">
    <property type="component" value="Unassembled WGS sequence"/>
</dbReference>
<dbReference type="OrthoDB" id="9802323at2"/>
<sequence length="423" mass="47341">MKEITGTFNSAKIFTDDVEEKSLGQVKTLCDQPFSAGAKIRLMPDIHAGAGCTIGTTMTITDKICPNLVGVDIGCGMETIVFHADSPTSRTFDPEKLDKSIRKNIPSGFAIRKFPHKFADEVEWDKIRGKYDRNRARLSLGTLGGGNHFIEADRDDEGNLYIVVHSGSRHAGLEIANFYQEEAWRQLNKNRESDVQSLIESLKSSGRESEIEIELQKIRAQVLTSIPRDLAYVSGSLFDDYINDMKIMQHFAALNRKAMIQTICVGLRVAQDEIAEQFTTIHNYIDMEETVPGKMILRKGAVSAKKGEKLLIPINMRDGSLICIGKGNEDWNFSAPHGAGRVMSRAQARRELKLDEFRSEMAGIFSTTVGSDTIDEAPMAYKTMESIVSNIAPTAEVVKTIRPIYNFKASDEAPWERRARRRR</sequence>
<keyword evidence="13" id="KW-1185">Reference proteome</keyword>
<feature type="active site" description="GMP-histidine intermediate" evidence="9">
    <location>
        <position position="337"/>
    </location>
</feature>
<gene>
    <name evidence="12" type="ORF">TresaDRAFT_1331</name>
</gene>
<dbReference type="PANTHER" id="PTHR43749">
    <property type="entry name" value="RNA-SPLICING LIGASE RTCB"/>
    <property type="match status" value="1"/>
</dbReference>
<feature type="binding site" evidence="10">
    <location>
        <begin position="313"/>
        <end position="316"/>
    </location>
    <ligand>
        <name>GMP</name>
        <dbReference type="ChEBI" id="CHEBI:58115"/>
    </ligand>
</feature>
<dbReference type="AlphaFoldDB" id="H7EM31"/>
<feature type="binding site" evidence="11">
    <location>
        <position position="282"/>
    </location>
    <ligand>
        <name>Mn(2+)</name>
        <dbReference type="ChEBI" id="CHEBI:29035"/>
        <label>2</label>
    </ligand>
</feature>
<evidence type="ECO:0000256" key="2">
    <source>
        <dbReference type="ARBA" id="ARBA00022598"/>
    </source>
</evidence>
<evidence type="ECO:0000256" key="8">
    <source>
        <dbReference type="ARBA" id="ARBA00047746"/>
    </source>
</evidence>
<keyword evidence="3 11" id="KW-0479">Metal-binding</keyword>
<dbReference type="EMBL" id="AGRW01000050">
    <property type="protein sequence ID" value="EIC01439.1"/>
    <property type="molecule type" value="Genomic_DNA"/>
</dbReference>
<dbReference type="GO" id="GO:0005525">
    <property type="term" value="F:GTP binding"/>
    <property type="evidence" value="ECO:0007669"/>
    <property type="project" value="UniProtKB-KW"/>
</dbReference>
<dbReference type="GO" id="GO:0003909">
    <property type="term" value="F:DNA ligase activity"/>
    <property type="evidence" value="ECO:0007669"/>
    <property type="project" value="TreeGrafter"/>
</dbReference>
<keyword evidence="6 10" id="KW-0342">GTP-binding</keyword>
<accession>H7EM31</accession>
<evidence type="ECO:0000256" key="3">
    <source>
        <dbReference type="ARBA" id="ARBA00022723"/>
    </source>
</evidence>
<comment type="cofactor">
    <cofactor evidence="11">
        <name>Mn(2+)</name>
        <dbReference type="ChEBI" id="CHEBI:29035"/>
    </cofactor>
    <text evidence="11">Binds 2 manganese ions per subunit.</text>
</comment>
<comment type="catalytic activity">
    <reaction evidence="8">
        <text>a 3'-end 3'-phospho-ribonucleotide-RNA + a 5'-end dephospho-ribonucleoside-RNA + GTP = a ribonucleotidyl-ribonucleotide-RNA + GMP + diphosphate</text>
        <dbReference type="Rhea" id="RHEA:68076"/>
        <dbReference type="Rhea" id="RHEA-COMP:10463"/>
        <dbReference type="Rhea" id="RHEA-COMP:13936"/>
        <dbReference type="Rhea" id="RHEA-COMP:17355"/>
        <dbReference type="ChEBI" id="CHEBI:33019"/>
        <dbReference type="ChEBI" id="CHEBI:37565"/>
        <dbReference type="ChEBI" id="CHEBI:58115"/>
        <dbReference type="ChEBI" id="CHEBI:83062"/>
        <dbReference type="ChEBI" id="CHEBI:138284"/>
        <dbReference type="ChEBI" id="CHEBI:173118"/>
        <dbReference type="EC" id="6.5.1.8"/>
    </reaction>
</comment>
<dbReference type="PANTHER" id="PTHR43749:SF2">
    <property type="entry name" value="RNA-SPLICING LIGASE RTCB"/>
    <property type="match status" value="1"/>
</dbReference>
<evidence type="ECO:0000256" key="11">
    <source>
        <dbReference type="PIRSR" id="PIRSR601233-3"/>
    </source>
</evidence>
<organism evidence="12 13">
    <name type="scientific">Treponema saccharophilum DSM 2985</name>
    <dbReference type="NCBI Taxonomy" id="907348"/>
    <lineage>
        <taxon>Bacteria</taxon>
        <taxon>Pseudomonadati</taxon>
        <taxon>Spirochaetota</taxon>
        <taxon>Spirochaetia</taxon>
        <taxon>Spirochaetales</taxon>
        <taxon>Treponemataceae</taxon>
        <taxon>Treponema</taxon>
    </lineage>
</organism>
<feature type="binding site" evidence="10">
    <location>
        <position position="320"/>
    </location>
    <ligand>
        <name>GMP</name>
        <dbReference type="ChEBI" id="CHEBI:58115"/>
    </ligand>
</feature>
<dbReference type="SUPFAM" id="SSF103365">
    <property type="entry name" value="Hypothetical protein PH1602"/>
    <property type="match status" value="1"/>
</dbReference>
<dbReference type="GO" id="GO:0006396">
    <property type="term" value="P:RNA processing"/>
    <property type="evidence" value="ECO:0007669"/>
    <property type="project" value="InterPro"/>
</dbReference>
<reference evidence="12 13" key="1">
    <citation type="submission" date="2011-09" db="EMBL/GenBank/DDBJ databases">
        <title>The draft genome of Treponema saccharophilum DSM 2985.</title>
        <authorList>
            <consortium name="US DOE Joint Genome Institute (JGI-PGF)"/>
            <person name="Lucas S."/>
            <person name="Copeland A."/>
            <person name="Lapidus A."/>
            <person name="Glavina del Rio T."/>
            <person name="Dalin E."/>
            <person name="Tice H."/>
            <person name="Bruce D."/>
            <person name="Goodwin L."/>
            <person name="Pitluck S."/>
            <person name="Peters L."/>
            <person name="Kyrpides N."/>
            <person name="Mavromatis K."/>
            <person name="Ivanova N."/>
            <person name="Markowitz V."/>
            <person name="Cheng J.-F."/>
            <person name="Hugenholtz P."/>
            <person name="Woyke T."/>
            <person name="Wu D."/>
            <person name="Gronow S."/>
            <person name="Wellnitz S."/>
            <person name="Brambilla E."/>
            <person name="Klenk H.-P."/>
            <person name="Eisen J.A."/>
        </authorList>
    </citation>
    <scope>NUCLEOTIDE SEQUENCE [LARGE SCALE GENOMIC DNA]</scope>
    <source>
        <strain evidence="12 13">DSM 2985</strain>
    </source>
</reference>
<dbReference type="InterPro" id="IPR052915">
    <property type="entry name" value="RtcB-like"/>
</dbReference>